<accession>A0A218VX11</accession>
<organism evidence="1 2">
    <name type="scientific">Punica granatum</name>
    <name type="common">Pomegranate</name>
    <dbReference type="NCBI Taxonomy" id="22663"/>
    <lineage>
        <taxon>Eukaryota</taxon>
        <taxon>Viridiplantae</taxon>
        <taxon>Streptophyta</taxon>
        <taxon>Embryophyta</taxon>
        <taxon>Tracheophyta</taxon>
        <taxon>Spermatophyta</taxon>
        <taxon>Magnoliopsida</taxon>
        <taxon>eudicotyledons</taxon>
        <taxon>Gunneridae</taxon>
        <taxon>Pentapetalae</taxon>
        <taxon>rosids</taxon>
        <taxon>malvids</taxon>
        <taxon>Myrtales</taxon>
        <taxon>Lythraceae</taxon>
        <taxon>Punica</taxon>
    </lineage>
</organism>
<dbReference type="Proteomes" id="UP000197138">
    <property type="component" value="Unassembled WGS sequence"/>
</dbReference>
<evidence type="ECO:0000313" key="1">
    <source>
        <dbReference type="EMBL" id="OWM64809.1"/>
    </source>
</evidence>
<proteinExistence type="predicted"/>
<sequence>MLLKDPSYPTIPIEHPKMLDIWSWICELPDSAGSCSSSVLELARSMPDRDGLTQSIQLRANWTACEPSSEEAAITFSLYLLGFESQKLQQGPIWVSDPYPLSSDKPFLPLLLQLLREIISRSPTTQESTCPRSRLGDLRPEPVAWIMDSHAPESLSGFFNSIFLLRLFWLCSFDAPCEAGTFYYHCLLAPNLETLACNRTPVLRKFLAAIGVDAELCFTRAFSYMLAKWLILREVGGVGLKTLASLPADDRGLVVSYATEAHGLWILKGYVPIQAMKVTQSSNQLKSFPITEAKDSVLKYVLAHQQLEAVIQVEYSVKFFESYIQVNARVDNIRLHVVNLGFKKGDSNEGEFADERHFPSRARLWVGPEVGATYVGGFSLGQSTNNSGKEIETQKIVKGSFGKTKVPKVKTTARTSSRTRIRNWRWDQDAEGNAAVFDGVLCDSGTGREVATCRPGGADGGSGFHKRYAGAQRPFTKTGGVIFAGDECGRSVVWRLSREMEGSVMKWRIGGQIWLTYWPNNNDVIRSSPFETRAVELCDEVDLPLIPGKVVKI</sequence>
<name>A0A218VX11_PUNGR</name>
<protein>
    <submittedName>
        <fullName evidence="1">Uncharacterized protein</fullName>
    </submittedName>
</protein>
<dbReference type="PANTHER" id="PTHR31439:SF7">
    <property type="entry name" value="EXPRESSED PROTEIN"/>
    <property type="match status" value="1"/>
</dbReference>
<comment type="caution">
    <text evidence="1">The sequence shown here is derived from an EMBL/GenBank/DDBJ whole genome shotgun (WGS) entry which is preliminary data.</text>
</comment>
<dbReference type="PANTHER" id="PTHR31439">
    <property type="entry name" value="EXPRESSED PROTEIN"/>
    <property type="match status" value="1"/>
</dbReference>
<gene>
    <name evidence="1" type="ORF">CDL15_Pgr028526</name>
</gene>
<reference evidence="2" key="1">
    <citation type="journal article" date="2017" name="Plant J.">
        <title>The pomegranate (Punica granatum L.) genome and the genomics of punicalagin biosynthesis.</title>
        <authorList>
            <person name="Qin G."/>
            <person name="Xu C."/>
            <person name="Ming R."/>
            <person name="Tang H."/>
            <person name="Guyot R."/>
            <person name="Kramer E.M."/>
            <person name="Hu Y."/>
            <person name="Yi X."/>
            <person name="Qi Y."/>
            <person name="Xu X."/>
            <person name="Gao Z."/>
            <person name="Pan H."/>
            <person name="Jian J."/>
            <person name="Tian Y."/>
            <person name="Yue Z."/>
            <person name="Xu Y."/>
        </authorList>
    </citation>
    <scope>NUCLEOTIDE SEQUENCE [LARGE SCALE GENOMIC DNA]</scope>
    <source>
        <strain evidence="2">cv. Dabenzi</strain>
    </source>
</reference>
<dbReference type="EMBL" id="MTKT01005739">
    <property type="protein sequence ID" value="OWM64809.1"/>
    <property type="molecule type" value="Genomic_DNA"/>
</dbReference>
<dbReference type="AlphaFoldDB" id="A0A218VX11"/>
<evidence type="ECO:0000313" key="2">
    <source>
        <dbReference type="Proteomes" id="UP000197138"/>
    </source>
</evidence>